<dbReference type="InterPro" id="IPR051556">
    <property type="entry name" value="N-term/lysine_N-AcTrnsfr"/>
</dbReference>
<organism evidence="2 3">
    <name type="scientific">Flavobacterium flabelliforme</name>
    <dbReference type="NCBI Taxonomy" id="2816119"/>
    <lineage>
        <taxon>Bacteria</taxon>
        <taxon>Pseudomonadati</taxon>
        <taxon>Bacteroidota</taxon>
        <taxon>Flavobacteriia</taxon>
        <taxon>Flavobacteriales</taxon>
        <taxon>Flavobacteriaceae</taxon>
        <taxon>Flavobacterium</taxon>
    </lineage>
</organism>
<reference evidence="2 3" key="1">
    <citation type="submission" date="2021-03" db="EMBL/GenBank/DDBJ databases">
        <title>Flavobacterium Flabelliformis Sp. Nov. And Flavobacterium Geliluteum Sp. Nov., Two Novel Multidrug Resistant Psychrophilic Species Isolated From Antarctica.</title>
        <authorList>
            <person name="Kralova S."/>
            <person name="Busse H.J."/>
            <person name="Bezdicek M."/>
            <person name="Nykrynova M."/>
            <person name="Kroupova E."/>
            <person name="Krsek D."/>
            <person name="Sedlacek I."/>
        </authorList>
    </citation>
    <scope>NUCLEOTIDE SEQUENCE [LARGE SCALE GENOMIC DNA]</scope>
    <source>
        <strain evidence="2 3">P4023</strain>
    </source>
</reference>
<keyword evidence="3" id="KW-1185">Reference proteome</keyword>
<dbReference type="PROSITE" id="PS51186">
    <property type="entry name" value="GNAT"/>
    <property type="match status" value="1"/>
</dbReference>
<gene>
    <name evidence="2" type="ORF">J3S90_06860</name>
</gene>
<sequence>MMKEKYNIRLLVKEDVNEIVNLVRISFDNTYLIPSIYRAKGIVDFISSELENPFSPYRYFVLWDKNTIAGYAEYKIFESTSTAFLNIISVNSEYKNKGIGRILYDYCKNYFIENGLKKVALDVYESNTIAFNWYSKLGFQKLSSTSLSKINFKLEKKISKVYIQNYSQFKACYELYGFYFLDIVYGKNNSKLGIIDNDIFIRNNYCDDLMDQLPFLLKTLKLENLYFLGNSNDDVRFKFIDTIIRMELNI</sequence>
<name>A0ABS5CSC9_9FLAO</name>
<proteinExistence type="predicted"/>
<comment type="caution">
    <text evidence="2">The sequence shown here is derived from an EMBL/GenBank/DDBJ whole genome shotgun (WGS) entry which is preliminary data.</text>
</comment>
<dbReference type="PANTHER" id="PTHR42919:SF35">
    <property type="entry name" value="N-ACETYLTRANSFERASE DOMAIN-CONTAINING PROTEIN"/>
    <property type="match status" value="1"/>
</dbReference>
<feature type="domain" description="N-acetyltransferase" evidence="1">
    <location>
        <begin position="6"/>
        <end position="159"/>
    </location>
</feature>
<dbReference type="SUPFAM" id="SSF55729">
    <property type="entry name" value="Acyl-CoA N-acyltransferases (Nat)"/>
    <property type="match status" value="1"/>
</dbReference>
<protein>
    <submittedName>
        <fullName evidence="2">GNAT family N-acetyltransferase</fullName>
    </submittedName>
</protein>
<dbReference type="InterPro" id="IPR016181">
    <property type="entry name" value="Acyl_CoA_acyltransferase"/>
</dbReference>
<evidence type="ECO:0000259" key="1">
    <source>
        <dbReference type="PROSITE" id="PS51186"/>
    </source>
</evidence>
<dbReference type="InterPro" id="IPR000182">
    <property type="entry name" value="GNAT_dom"/>
</dbReference>
<evidence type="ECO:0000313" key="2">
    <source>
        <dbReference type="EMBL" id="MBP4141518.1"/>
    </source>
</evidence>
<accession>A0ABS5CSC9</accession>
<evidence type="ECO:0000313" key="3">
    <source>
        <dbReference type="Proteomes" id="UP000674217"/>
    </source>
</evidence>
<dbReference type="RefSeq" id="WP_210645584.1">
    <property type="nucleotide sequence ID" value="NZ_JAGFBU010000002.1"/>
</dbReference>
<dbReference type="Pfam" id="PF00583">
    <property type="entry name" value="Acetyltransf_1"/>
    <property type="match status" value="1"/>
</dbReference>
<dbReference type="EMBL" id="JAGFBU010000002">
    <property type="protein sequence ID" value="MBP4141518.1"/>
    <property type="molecule type" value="Genomic_DNA"/>
</dbReference>
<dbReference type="PANTHER" id="PTHR42919">
    <property type="entry name" value="N-ALPHA-ACETYLTRANSFERASE"/>
    <property type="match status" value="1"/>
</dbReference>
<dbReference type="Gene3D" id="3.40.630.30">
    <property type="match status" value="1"/>
</dbReference>
<dbReference type="CDD" id="cd04301">
    <property type="entry name" value="NAT_SF"/>
    <property type="match status" value="1"/>
</dbReference>
<dbReference type="Proteomes" id="UP000674217">
    <property type="component" value="Unassembled WGS sequence"/>
</dbReference>